<dbReference type="NCBIfam" id="NF006975">
    <property type="entry name" value="PRK09448.1"/>
    <property type="match status" value="1"/>
</dbReference>
<proteinExistence type="inferred from homology"/>
<dbReference type="EMBL" id="CP073100">
    <property type="protein sequence ID" value="QUE51212.1"/>
    <property type="molecule type" value="Genomic_DNA"/>
</dbReference>
<protein>
    <submittedName>
        <fullName evidence="4">DNA starvation/stationary phase protection protein Dps</fullName>
    </submittedName>
</protein>
<gene>
    <name evidence="4" type="primary">dps</name>
    <name evidence="4" type="synonym">pexB</name>
    <name evidence="4" type="ORF">KBB96_20455</name>
</gene>
<evidence type="ECO:0000259" key="3">
    <source>
        <dbReference type="Pfam" id="PF00210"/>
    </source>
</evidence>
<dbReference type="RefSeq" id="WP_211631351.1">
    <property type="nucleotide sequence ID" value="NZ_CP073100.1"/>
</dbReference>
<dbReference type="InterPro" id="IPR008331">
    <property type="entry name" value="Ferritin_DPS_dom"/>
</dbReference>
<dbReference type="Gene3D" id="1.20.1260.10">
    <property type="match status" value="1"/>
</dbReference>
<evidence type="ECO:0000256" key="1">
    <source>
        <dbReference type="ARBA" id="ARBA00009497"/>
    </source>
</evidence>
<dbReference type="Pfam" id="PF00210">
    <property type="entry name" value="Ferritin"/>
    <property type="match status" value="1"/>
</dbReference>
<dbReference type="CDD" id="cd01043">
    <property type="entry name" value="DPS"/>
    <property type="match status" value="1"/>
</dbReference>
<reference evidence="4" key="1">
    <citation type="submission" date="2021-04" db="EMBL/GenBank/DDBJ databases">
        <title>Luteolibacter sp. 32A isolated from the skin of an Anderson's salamander (Ambystoma andersonii).</title>
        <authorList>
            <person name="Spergser J."/>
            <person name="Busse H.-J."/>
        </authorList>
    </citation>
    <scope>NUCLEOTIDE SEQUENCE</scope>
    <source>
        <strain evidence="4">32A</strain>
    </source>
</reference>
<organism evidence="4 5">
    <name type="scientific">Luteolibacter ambystomatis</name>
    <dbReference type="NCBI Taxonomy" id="2824561"/>
    <lineage>
        <taxon>Bacteria</taxon>
        <taxon>Pseudomonadati</taxon>
        <taxon>Verrucomicrobiota</taxon>
        <taxon>Verrucomicrobiia</taxon>
        <taxon>Verrucomicrobiales</taxon>
        <taxon>Verrucomicrobiaceae</taxon>
        <taxon>Luteolibacter</taxon>
    </lineage>
</organism>
<dbReference type="SUPFAM" id="SSF47240">
    <property type="entry name" value="Ferritin-like"/>
    <property type="match status" value="1"/>
</dbReference>
<evidence type="ECO:0000313" key="5">
    <source>
        <dbReference type="Proteomes" id="UP000676169"/>
    </source>
</evidence>
<dbReference type="InterPro" id="IPR009078">
    <property type="entry name" value="Ferritin-like_SF"/>
</dbReference>
<dbReference type="AlphaFoldDB" id="A0A975IZE6"/>
<comment type="similarity">
    <text evidence="1 2">Belongs to the Dps family.</text>
</comment>
<evidence type="ECO:0000256" key="2">
    <source>
        <dbReference type="RuleBase" id="RU003875"/>
    </source>
</evidence>
<dbReference type="PIRSF" id="PIRSF005900">
    <property type="entry name" value="Dps"/>
    <property type="match status" value="1"/>
</dbReference>
<dbReference type="GO" id="GO:0008199">
    <property type="term" value="F:ferric iron binding"/>
    <property type="evidence" value="ECO:0007669"/>
    <property type="project" value="InterPro"/>
</dbReference>
<dbReference type="KEGG" id="lamb:KBB96_20455"/>
<dbReference type="PANTHER" id="PTHR42932">
    <property type="entry name" value="GENERAL STRESS PROTEIN 20U"/>
    <property type="match status" value="1"/>
</dbReference>
<keyword evidence="5" id="KW-1185">Reference proteome</keyword>
<accession>A0A975IZE6</accession>
<dbReference type="Proteomes" id="UP000676169">
    <property type="component" value="Chromosome"/>
</dbReference>
<dbReference type="PRINTS" id="PR01346">
    <property type="entry name" value="HELNAPAPROT"/>
</dbReference>
<feature type="domain" description="Ferritin/DPS" evidence="3">
    <location>
        <begin position="20"/>
        <end position="159"/>
    </location>
</feature>
<dbReference type="InterPro" id="IPR002177">
    <property type="entry name" value="DPS_DNA-bd"/>
</dbReference>
<dbReference type="InterPro" id="IPR012347">
    <property type="entry name" value="Ferritin-like"/>
</dbReference>
<name>A0A975IZE6_9BACT</name>
<dbReference type="PANTHER" id="PTHR42932:SF3">
    <property type="entry name" value="DNA PROTECTION DURING STARVATION PROTEIN"/>
    <property type="match status" value="1"/>
</dbReference>
<evidence type="ECO:0000313" key="4">
    <source>
        <dbReference type="EMBL" id="QUE51212.1"/>
    </source>
</evidence>
<sequence length="176" mass="19018">MNLRSSRHPLDAQSRAKVVNLLNDTIAVLIDLRLQVKQAHWNVRGSNMIAIHEMLDGFVGQLDESTDELAERAVALGGRALGTLPGIGSVTSLPTLPPEATGSFDLIELLAERYAAVSAVLGIGINHAQVVDDEVTADLLIGTTHSIDKNLWLLEAHLEPEFTDEEPEEGDDTPLL</sequence>